<sequence>MPEPIIKKASLREQVVEAVKRDLQEGVISPGERVTEDALVQRLNVSRTPIREALSQLAHLGLLQQRTGGGYVVPFPTPAELRDVIKVRKLLEPAAVRIAAEEFGPEEIDRVTRAIEREAAACEVKSSSRFAAANEEFRTSIFQHISNKALRAAIAQFNPHLHLIRAATLSDVDLRKDIVGRQIEVRDAIRAHDGDRVERLWLSYLTLAEDTLIRAVTNWPPQPDFGRVAVSKTKVVT</sequence>
<dbReference type="InterPro" id="IPR008920">
    <property type="entry name" value="TF_FadR/GntR_C"/>
</dbReference>
<dbReference type="PANTHER" id="PTHR43537">
    <property type="entry name" value="TRANSCRIPTIONAL REGULATOR, GNTR FAMILY"/>
    <property type="match status" value="1"/>
</dbReference>
<dbReference type="InterPro" id="IPR036388">
    <property type="entry name" value="WH-like_DNA-bd_sf"/>
</dbReference>
<dbReference type="InterPro" id="IPR011711">
    <property type="entry name" value="GntR_C"/>
</dbReference>
<keyword evidence="3" id="KW-0804">Transcription</keyword>
<dbReference type="OrthoDB" id="9789310at2"/>
<dbReference type="Gene3D" id="1.10.10.10">
    <property type="entry name" value="Winged helix-like DNA-binding domain superfamily/Winged helix DNA-binding domain"/>
    <property type="match status" value="1"/>
</dbReference>
<dbReference type="Gene3D" id="1.20.120.530">
    <property type="entry name" value="GntR ligand-binding domain-like"/>
    <property type="match status" value="1"/>
</dbReference>
<keyword evidence="6" id="KW-1185">Reference proteome</keyword>
<reference evidence="6" key="1">
    <citation type="submission" date="2016-11" db="EMBL/GenBank/DDBJ databases">
        <title>Complete Genome Sequence of alachlor-degrading Sphingomonas sp. strain JJ-A5.</title>
        <authorList>
            <person name="Lee H."/>
            <person name="Ka J.-O."/>
        </authorList>
    </citation>
    <scope>NUCLEOTIDE SEQUENCE [LARGE SCALE GENOMIC DNA]</scope>
    <source>
        <strain evidence="6">JJ-A5</strain>
    </source>
</reference>
<dbReference type="Proteomes" id="UP000182063">
    <property type="component" value="Chromosome"/>
</dbReference>
<protein>
    <recommendedName>
        <fullName evidence="4">HTH gntR-type domain-containing protein</fullName>
    </recommendedName>
</protein>
<dbReference type="Pfam" id="PF00392">
    <property type="entry name" value="GntR"/>
    <property type="match status" value="1"/>
</dbReference>
<evidence type="ECO:0000256" key="3">
    <source>
        <dbReference type="ARBA" id="ARBA00023163"/>
    </source>
</evidence>
<dbReference type="STRING" id="1921510.BSL82_11330"/>
<dbReference type="SUPFAM" id="SSF48008">
    <property type="entry name" value="GntR ligand-binding domain-like"/>
    <property type="match status" value="1"/>
</dbReference>
<dbReference type="CDD" id="cd07377">
    <property type="entry name" value="WHTH_GntR"/>
    <property type="match status" value="1"/>
</dbReference>
<dbReference type="KEGG" id="sphj:BSL82_11330"/>
<dbReference type="Pfam" id="PF07729">
    <property type="entry name" value="FCD"/>
    <property type="match status" value="1"/>
</dbReference>
<dbReference type="PROSITE" id="PS50949">
    <property type="entry name" value="HTH_GNTR"/>
    <property type="match status" value="1"/>
</dbReference>
<dbReference type="SMART" id="SM00895">
    <property type="entry name" value="FCD"/>
    <property type="match status" value="1"/>
</dbReference>
<name>A0A1L3ZW24_9SPHN</name>
<dbReference type="EMBL" id="CP018221">
    <property type="protein sequence ID" value="API59837.1"/>
    <property type="molecule type" value="Genomic_DNA"/>
</dbReference>
<evidence type="ECO:0000256" key="2">
    <source>
        <dbReference type="ARBA" id="ARBA00023125"/>
    </source>
</evidence>
<dbReference type="RefSeq" id="WP_072597627.1">
    <property type="nucleotide sequence ID" value="NZ_CP018221.1"/>
</dbReference>
<proteinExistence type="predicted"/>
<dbReference type="AlphaFoldDB" id="A0A1L3ZW24"/>
<evidence type="ECO:0000313" key="5">
    <source>
        <dbReference type="EMBL" id="API59837.1"/>
    </source>
</evidence>
<keyword evidence="2" id="KW-0238">DNA-binding</keyword>
<evidence type="ECO:0000256" key="1">
    <source>
        <dbReference type="ARBA" id="ARBA00023015"/>
    </source>
</evidence>
<keyword evidence="1" id="KW-0805">Transcription regulation</keyword>
<dbReference type="SUPFAM" id="SSF46785">
    <property type="entry name" value="Winged helix' DNA-binding domain"/>
    <property type="match status" value="1"/>
</dbReference>
<dbReference type="InterPro" id="IPR000524">
    <property type="entry name" value="Tscrpt_reg_HTH_GntR"/>
</dbReference>
<organism evidence="5 6">
    <name type="scientific">Tardibacter chloracetimidivorans</name>
    <dbReference type="NCBI Taxonomy" id="1921510"/>
    <lineage>
        <taxon>Bacteria</taxon>
        <taxon>Pseudomonadati</taxon>
        <taxon>Pseudomonadota</taxon>
        <taxon>Alphaproteobacteria</taxon>
        <taxon>Sphingomonadales</taxon>
        <taxon>Sphingomonadaceae</taxon>
        <taxon>Tardibacter</taxon>
    </lineage>
</organism>
<evidence type="ECO:0000259" key="4">
    <source>
        <dbReference type="PROSITE" id="PS50949"/>
    </source>
</evidence>
<dbReference type="GO" id="GO:0003677">
    <property type="term" value="F:DNA binding"/>
    <property type="evidence" value="ECO:0007669"/>
    <property type="project" value="UniProtKB-KW"/>
</dbReference>
<feature type="domain" description="HTH gntR-type" evidence="4">
    <location>
        <begin position="9"/>
        <end position="76"/>
    </location>
</feature>
<dbReference type="InterPro" id="IPR036390">
    <property type="entry name" value="WH_DNA-bd_sf"/>
</dbReference>
<dbReference type="SMART" id="SM00345">
    <property type="entry name" value="HTH_GNTR"/>
    <property type="match status" value="1"/>
</dbReference>
<dbReference type="GO" id="GO:0003700">
    <property type="term" value="F:DNA-binding transcription factor activity"/>
    <property type="evidence" value="ECO:0007669"/>
    <property type="project" value="InterPro"/>
</dbReference>
<accession>A0A1L3ZW24</accession>
<dbReference type="PANTHER" id="PTHR43537:SF51">
    <property type="entry name" value="HTH-TYPE TRANSCRIPTIONAL REGULATOR LGOR-RELATED"/>
    <property type="match status" value="1"/>
</dbReference>
<gene>
    <name evidence="5" type="ORF">BSL82_11330</name>
</gene>
<evidence type="ECO:0000313" key="6">
    <source>
        <dbReference type="Proteomes" id="UP000182063"/>
    </source>
</evidence>